<comment type="similarity">
    <text evidence="2">Belongs to the transposase IS30 family.</text>
</comment>
<keyword evidence="3" id="KW-0815">Transposition</keyword>
<dbReference type="InterPro" id="IPR001598">
    <property type="entry name" value="Transposase_IS30_CS"/>
</dbReference>
<evidence type="ECO:0000256" key="5">
    <source>
        <dbReference type="ARBA" id="ARBA00023172"/>
    </source>
</evidence>
<evidence type="ECO:0000313" key="7">
    <source>
        <dbReference type="EMBL" id="GAA5518299.1"/>
    </source>
</evidence>
<dbReference type="Pfam" id="PF13936">
    <property type="entry name" value="HTH_38"/>
    <property type="match status" value="1"/>
</dbReference>
<dbReference type="InterPro" id="IPR012337">
    <property type="entry name" value="RNaseH-like_sf"/>
</dbReference>
<comment type="function">
    <text evidence="1">Required for the transposition of the insertion element.</text>
</comment>
<keyword evidence="8" id="KW-1185">Reference proteome</keyword>
<dbReference type="PANTHER" id="PTHR10948">
    <property type="entry name" value="TRANSPOSASE"/>
    <property type="match status" value="1"/>
</dbReference>
<name>A0ABP9WF33_9MICO</name>
<proteinExistence type="inferred from homology"/>
<comment type="caution">
    <text evidence="7">The sequence shown here is derived from an EMBL/GenBank/DDBJ whole genome shotgun (WGS) entry which is preliminary data.</text>
</comment>
<dbReference type="InterPro" id="IPR001584">
    <property type="entry name" value="Integrase_cat-core"/>
</dbReference>
<reference evidence="7 8" key="1">
    <citation type="submission" date="2024-02" db="EMBL/GenBank/DDBJ databases">
        <title>Lysinimicrobium sediminis NBRC 112286.</title>
        <authorList>
            <person name="Ichikawa N."/>
            <person name="Katano-Makiyama Y."/>
            <person name="Hidaka K."/>
        </authorList>
    </citation>
    <scope>NUCLEOTIDE SEQUENCE [LARGE SCALE GENOMIC DNA]</scope>
    <source>
        <strain evidence="7 8">NBRC 112286</strain>
    </source>
</reference>
<evidence type="ECO:0000256" key="3">
    <source>
        <dbReference type="ARBA" id="ARBA00022578"/>
    </source>
</evidence>
<keyword evidence="4" id="KW-0238">DNA-binding</keyword>
<evidence type="ECO:0000259" key="6">
    <source>
        <dbReference type="PROSITE" id="PS50994"/>
    </source>
</evidence>
<dbReference type="Gene3D" id="3.30.390.30">
    <property type="match status" value="1"/>
</dbReference>
<accession>A0ABP9WF33</accession>
<dbReference type="Proteomes" id="UP001426770">
    <property type="component" value="Unassembled WGS sequence"/>
</dbReference>
<dbReference type="Gene3D" id="3.30.420.10">
    <property type="entry name" value="Ribonuclease H-like superfamily/Ribonuclease H"/>
    <property type="match status" value="1"/>
</dbReference>
<dbReference type="InterPro" id="IPR025246">
    <property type="entry name" value="IS30-like_HTH"/>
</dbReference>
<keyword evidence="5" id="KW-0233">DNA recombination</keyword>
<dbReference type="InterPro" id="IPR053392">
    <property type="entry name" value="Transposase_IS30-like"/>
</dbReference>
<organism evidence="7 8">
    <name type="scientific">Demequina sediminis</name>
    <dbReference type="NCBI Taxonomy" id="1930058"/>
    <lineage>
        <taxon>Bacteria</taxon>
        <taxon>Bacillati</taxon>
        <taxon>Actinomycetota</taxon>
        <taxon>Actinomycetes</taxon>
        <taxon>Micrococcales</taxon>
        <taxon>Demequinaceae</taxon>
        <taxon>Demequina</taxon>
    </lineage>
</organism>
<feature type="domain" description="Integrase catalytic" evidence="6">
    <location>
        <begin position="337"/>
        <end position="516"/>
    </location>
</feature>
<evidence type="ECO:0000313" key="8">
    <source>
        <dbReference type="Proteomes" id="UP001426770"/>
    </source>
</evidence>
<dbReference type="NCBIfam" id="NF033563">
    <property type="entry name" value="transpos_IS30"/>
    <property type="match status" value="2"/>
</dbReference>
<evidence type="ECO:0000256" key="1">
    <source>
        <dbReference type="ARBA" id="ARBA00002190"/>
    </source>
</evidence>
<dbReference type="InterPro" id="IPR016156">
    <property type="entry name" value="FAD/NAD-linked_Rdtase_dimer_sf"/>
</dbReference>
<gene>
    <name evidence="7" type="ORF">Lsed01_00721</name>
</gene>
<dbReference type="Gene3D" id="1.10.10.60">
    <property type="entry name" value="Homeodomain-like"/>
    <property type="match status" value="1"/>
</dbReference>
<protein>
    <recommendedName>
        <fullName evidence="6">Integrase catalytic domain-containing protein</fullName>
    </recommendedName>
</protein>
<dbReference type="InterPro" id="IPR036397">
    <property type="entry name" value="RNaseH_sf"/>
</dbReference>
<dbReference type="PANTHER" id="PTHR10948:SF23">
    <property type="entry name" value="TRANSPOSASE INSI FOR INSERTION SEQUENCE ELEMENT IS30A-RELATED"/>
    <property type="match status" value="1"/>
</dbReference>
<dbReference type="SUPFAM" id="SSF55424">
    <property type="entry name" value="FAD/NAD-linked reductases, dimerisation (C-terminal) domain"/>
    <property type="match status" value="1"/>
</dbReference>
<dbReference type="SUPFAM" id="SSF53098">
    <property type="entry name" value="Ribonuclease H-like"/>
    <property type="match status" value="1"/>
</dbReference>
<dbReference type="PROSITE" id="PS01043">
    <property type="entry name" value="TRANSPOSASE_IS30"/>
    <property type="match status" value="1"/>
</dbReference>
<dbReference type="EMBL" id="BAABRR010000003">
    <property type="protein sequence ID" value="GAA5518299.1"/>
    <property type="molecule type" value="Genomic_DNA"/>
</dbReference>
<evidence type="ECO:0000256" key="4">
    <source>
        <dbReference type="ARBA" id="ARBA00023125"/>
    </source>
</evidence>
<dbReference type="PROSITE" id="PS50994">
    <property type="entry name" value="INTEGRASE"/>
    <property type="match status" value="1"/>
</dbReference>
<dbReference type="InterPro" id="IPR051917">
    <property type="entry name" value="Transposase-Integrase"/>
</dbReference>
<sequence length="528" mass="58724">MHALADGAGEIMLAATYAIRTGMTVDDLADTWAPYLTMAESLRIAASWADSTGRRNTLIGRCVMVRRQQDADRAIRPKLRSPGHPKFQRHVEAAFWVEIAKGLMPIEAAAVVGVAPAVAQRWFRHAGGMPPFDIAWKPSGRYLSFPEREEIALLHVQGKGVREIARTIGRDPGTISRELRRNAATRSDSSGYRASVAQWKADMAAKRPKVAKLVANPRLRAYVEERLNGQICLPDGTIVPGPPPPRFTGLGKPHRKDRAWTRAWSPEQISHRLKVDFPDDVSMRISHEAIYQSLYIEGRGALKRELVWCLRTGRALRMPRERSRRKTWAHVTPETLISERPAEADDRAVPGHWEGDLLIGLERSAIGTVVERKTRVTMLVHLPREEGYRHKATPKNGPALAGYGAITMAKALTNTMSTLPTELARSLTWDRGKEMSAHAQFKVATGIPVFFADPQSPWQRGTNENTNGLLRQYFPKGTDLSRWSAEELAAVAHAINTRPRKTLGWKTPAEAFNEQLLLLQQGGVASTG</sequence>
<evidence type="ECO:0000256" key="2">
    <source>
        <dbReference type="ARBA" id="ARBA00006363"/>
    </source>
</evidence>